<keyword evidence="3" id="KW-1185">Reference proteome</keyword>
<sequence>MREFNERYLLAISAAAAPSWADRFVMGVGGPRVTFPIAMMSTKFLETKEASGRFKTMQEKSFDLRVAEFDAGYEAKFLDIKTSVFAYRNWSQVPARFLTAQARHVCEQLAKLLEAGTTIASPWDDVNFFSAAHKINPSVPSSTVWSNFQATATDPTDIAKLQAESTAMRFVPDENGSKLGVEPDEIWLPTEKFQVVSDKLNQERLANGESNPMMGKLKPVHVPEFTDPNDFYLVDSKLFAKGLDPMIAADYRPADSLGLRFWDESSDFFKDTGKIKVSQHIWHGFSLVFPHAIRRITGA</sequence>
<accession>A0A0K1Q7E2</accession>
<dbReference type="Proteomes" id="UP000064967">
    <property type="component" value="Chromosome"/>
</dbReference>
<gene>
    <name evidence="2" type="ORF">AKJ09_08326</name>
</gene>
<feature type="domain" description="Bacteriophage Mu GpT" evidence="1">
    <location>
        <begin position="157"/>
        <end position="223"/>
    </location>
</feature>
<dbReference type="InterPro" id="IPR018774">
    <property type="entry name" value="Phage_Mu_GpT"/>
</dbReference>
<dbReference type="EMBL" id="CP012333">
    <property type="protein sequence ID" value="AKV01663.1"/>
    <property type="molecule type" value="Genomic_DNA"/>
</dbReference>
<name>A0A0K1Q7E2_9BACT</name>
<dbReference type="AlphaFoldDB" id="A0A0K1Q7E2"/>
<evidence type="ECO:0000313" key="3">
    <source>
        <dbReference type="Proteomes" id="UP000064967"/>
    </source>
</evidence>
<proteinExistence type="predicted"/>
<protein>
    <recommendedName>
        <fullName evidence="1">Bacteriophage Mu GpT domain-containing protein</fullName>
    </recommendedName>
</protein>
<evidence type="ECO:0000313" key="2">
    <source>
        <dbReference type="EMBL" id="AKV01663.1"/>
    </source>
</evidence>
<dbReference type="Pfam" id="PF10124">
    <property type="entry name" value="Mu-like_gpT"/>
    <property type="match status" value="1"/>
</dbReference>
<dbReference type="STRING" id="1391654.AKJ09_08326"/>
<organism evidence="2 3">
    <name type="scientific">Labilithrix luteola</name>
    <dbReference type="NCBI Taxonomy" id="1391654"/>
    <lineage>
        <taxon>Bacteria</taxon>
        <taxon>Pseudomonadati</taxon>
        <taxon>Myxococcota</taxon>
        <taxon>Polyangia</taxon>
        <taxon>Polyangiales</taxon>
        <taxon>Labilitrichaceae</taxon>
        <taxon>Labilithrix</taxon>
    </lineage>
</organism>
<dbReference type="KEGG" id="llu:AKJ09_08326"/>
<evidence type="ECO:0000259" key="1">
    <source>
        <dbReference type="Pfam" id="PF10124"/>
    </source>
</evidence>
<reference evidence="2 3" key="1">
    <citation type="submission" date="2015-08" db="EMBL/GenBank/DDBJ databases">
        <authorList>
            <person name="Babu N.S."/>
            <person name="Beckwith C.J."/>
            <person name="Beseler K.G."/>
            <person name="Brison A."/>
            <person name="Carone J.V."/>
            <person name="Caskin T.P."/>
            <person name="Diamond M."/>
            <person name="Durham M.E."/>
            <person name="Foxe J.M."/>
            <person name="Go M."/>
            <person name="Henderson B.A."/>
            <person name="Jones I.B."/>
            <person name="McGettigan J.A."/>
            <person name="Micheletti S.J."/>
            <person name="Nasrallah M.E."/>
            <person name="Ortiz D."/>
            <person name="Piller C.R."/>
            <person name="Privatt S.R."/>
            <person name="Schneider S.L."/>
            <person name="Sharp S."/>
            <person name="Smith T.C."/>
            <person name="Stanton J.D."/>
            <person name="Ullery H.E."/>
            <person name="Wilson R.J."/>
            <person name="Serrano M.G."/>
            <person name="Buck G."/>
            <person name="Lee V."/>
            <person name="Wang Y."/>
            <person name="Carvalho R."/>
            <person name="Voegtly L."/>
            <person name="Shi R."/>
            <person name="Duckworth R."/>
            <person name="Johnson A."/>
            <person name="Loviza R."/>
            <person name="Walstead R."/>
            <person name="Shah Z."/>
            <person name="Kiflezghi M."/>
            <person name="Wade K."/>
            <person name="Ball S.L."/>
            <person name="Bradley K.W."/>
            <person name="Asai D.J."/>
            <person name="Bowman C.A."/>
            <person name="Russell D.A."/>
            <person name="Pope W.H."/>
            <person name="Jacobs-Sera D."/>
            <person name="Hendrix R.W."/>
            <person name="Hatfull G.F."/>
        </authorList>
    </citation>
    <scope>NUCLEOTIDE SEQUENCE [LARGE SCALE GENOMIC DNA]</scope>
    <source>
        <strain evidence="2 3">DSM 27648</strain>
    </source>
</reference>